<dbReference type="Proteomes" id="UP001203338">
    <property type="component" value="Unassembled WGS sequence"/>
</dbReference>
<accession>A0ABT0PK78</accession>
<feature type="region of interest" description="Disordered" evidence="1">
    <location>
        <begin position="107"/>
        <end position="129"/>
    </location>
</feature>
<name>A0ABT0PK78_9GAMM</name>
<keyword evidence="3" id="KW-1185">Reference proteome</keyword>
<feature type="compositionally biased region" description="Basic and acidic residues" evidence="1">
    <location>
        <begin position="107"/>
        <end position="118"/>
    </location>
</feature>
<feature type="region of interest" description="Disordered" evidence="1">
    <location>
        <begin position="1"/>
        <end position="31"/>
    </location>
</feature>
<comment type="caution">
    <text evidence="2">The sequence shown here is derived from an EMBL/GenBank/DDBJ whole genome shotgun (WGS) entry which is preliminary data.</text>
</comment>
<evidence type="ECO:0000313" key="3">
    <source>
        <dbReference type="Proteomes" id="UP001203338"/>
    </source>
</evidence>
<organism evidence="2 3">
    <name type="scientific">Parendozoicomonas callyspongiae</name>
    <dbReference type="NCBI Taxonomy" id="2942213"/>
    <lineage>
        <taxon>Bacteria</taxon>
        <taxon>Pseudomonadati</taxon>
        <taxon>Pseudomonadota</taxon>
        <taxon>Gammaproteobacteria</taxon>
        <taxon>Oceanospirillales</taxon>
        <taxon>Endozoicomonadaceae</taxon>
        <taxon>Parendozoicomonas</taxon>
    </lineage>
</organism>
<reference evidence="2 3" key="1">
    <citation type="submission" date="2022-05" db="EMBL/GenBank/DDBJ databases">
        <authorList>
            <person name="Park J.-S."/>
        </authorList>
    </citation>
    <scope>NUCLEOTIDE SEQUENCE [LARGE SCALE GENOMIC DNA]</scope>
    <source>
        <strain evidence="2 3">2012CJ34-2</strain>
    </source>
</reference>
<evidence type="ECO:0000256" key="1">
    <source>
        <dbReference type="SAM" id="MobiDB-lite"/>
    </source>
</evidence>
<proteinExistence type="predicted"/>
<dbReference type="EMBL" id="JAMFLX010000033">
    <property type="protein sequence ID" value="MCL6271797.1"/>
    <property type="molecule type" value="Genomic_DNA"/>
</dbReference>
<sequence>MGIKRTDSGSVNNRFTPEQKKADQNARSAGKKVIDEAYPKLGGEKLIDDNPTLIEERDIEQLYSGRNDNGLFEDGLRDIDQAYSDKKLIDDKKRIDDDKKRIDDDKKRIDDDKKRIDDDNSLPFIRSRL</sequence>
<evidence type="ECO:0000313" key="2">
    <source>
        <dbReference type="EMBL" id="MCL6271797.1"/>
    </source>
</evidence>
<dbReference type="RefSeq" id="WP_249701450.1">
    <property type="nucleotide sequence ID" value="NZ_JAMFLX010000033.1"/>
</dbReference>
<protein>
    <submittedName>
        <fullName evidence="2">Uncharacterized protein</fullName>
    </submittedName>
</protein>
<gene>
    <name evidence="2" type="ORF">M3P05_17905</name>
</gene>